<keyword evidence="1" id="KW-0732">Signal</keyword>
<feature type="signal peptide" evidence="1">
    <location>
        <begin position="1"/>
        <end position="16"/>
    </location>
</feature>
<sequence>MRIAIIVGALAALVFAVPYPQELPDEDEATASISAPFATPTVPAVLTTSLNIPLTTLIPDPDTPTSSKKNPHWEPIPIFTKECKCDVATVRYPCWATDALQKCNYEENFSYGCYMAAAGGCPTPTRTCKDLYQPTPRSGRHPCELGQNPPLITSVPELPSSVPVVPTLNVSLPGLPSANVTLPVTLPSANITLPVTLPVQSG</sequence>
<evidence type="ECO:0000313" key="3">
    <source>
        <dbReference type="Proteomes" id="UP000799424"/>
    </source>
</evidence>
<evidence type="ECO:0000313" key="2">
    <source>
        <dbReference type="EMBL" id="KAF2821413.1"/>
    </source>
</evidence>
<dbReference type="EMBL" id="MU006237">
    <property type="protein sequence ID" value="KAF2821413.1"/>
    <property type="molecule type" value="Genomic_DNA"/>
</dbReference>
<proteinExistence type="predicted"/>
<feature type="chain" id="PRO_5025381666" description="Extracellular membrane protein CFEM domain-containing protein" evidence="1">
    <location>
        <begin position="17"/>
        <end position="202"/>
    </location>
</feature>
<dbReference type="OrthoDB" id="3692961at2759"/>
<dbReference type="AlphaFoldDB" id="A0A6A6ZKX2"/>
<organism evidence="2 3">
    <name type="scientific">Ophiobolus disseminans</name>
    <dbReference type="NCBI Taxonomy" id="1469910"/>
    <lineage>
        <taxon>Eukaryota</taxon>
        <taxon>Fungi</taxon>
        <taxon>Dikarya</taxon>
        <taxon>Ascomycota</taxon>
        <taxon>Pezizomycotina</taxon>
        <taxon>Dothideomycetes</taxon>
        <taxon>Pleosporomycetidae</taxon>
        <taxon>Pleosporales</taxon>
        <taxon>Pleosporineae</taxon>
        <taxon>Phaeosphaeriaceae</taxon>
        <taxon>Ophiobolus</taxon>
    </lineage>
</organism>
<gene>
    <name evidence="2" type="ORF">CC86DRAFT_411103</name>
</gene>
<accession>A0A6A6ZKX2</accession>
<dbReference type="Proteomes" id="UP000799424">
    <property type="component" value="Unassembled WGS sequence"/>
</dbReference>
<protein>
    <recommendedName>
        <fullName evidence="4">Extracellular membrane protein CFEM domain-containing protein</fullName>
    </recommendedName>
</protein>
<reference evidence="2" key="1">
    <citation type="journal article" date="2020" name="Stud. Mycol.">
        <title>101 Dothideomycetes genomes: a test case for predicting lifestyles and emergence of pathogens.</title>
        <authorList>
            <person name="Haridas S."/>
            <person name="Albert R."/>
            <person name="Binder M."/>
            <person name="Bloem J."/>
            <person name="Labutti K."/>
            <person name="Salamov A."/>
            <person name="Andreopoulos B."/>
            <person name="Baker S."/>
            <person name="Barry K."/>
            <person name="Bills G."/>
            <person name="Bluhm B."/>
            <person name="Cannon C."/>
            <person name="Castanera R."/>
            <person name="Culley D."/>
            <person name="Daum C."/>
            <person name="Ezra D."/>
            <person name="Gonzalez J."/>
            <person name="Henrissat B."/>
            <person name="Kuo A."/>
            <person name="Liang C."/>
            <person name="Lipzen A."/>
            <person name="Lutzoni F."/>
            <person name="Magnuson J."/>
            <person name="Mondo S."/>
            <person name="Nolan M."/>
            <person name="Ohm R."/>
            <person name="Pangilinan J."/>
            <person name="Park H.-J."/>
            <person name="Ramirez L."/>
            <person name="Alfaro M."/>
            <person name="Sun H."/>
            <person name="Tritt A."/>
            <person name="Yoshinaga Y."/>
            <person name="Zwiers L.-H."/>
            <person name="Turgeon B."/>
            <person name="Goodwin S."/>
            <person name="Spatafora J."/>
            <person name="Crous P."/>
            <person name="Grigoriev I."/>
        </authorList>
    </citation>
    <scope>NUCLEOTIDE SEQUENCE</scope>
    <source>
        <strain evidence="2">CBS 113818</strain>
    </source>
</reference>
<keyword evidence="3" id="KW-1185">Reference proteome</keyword>
<evidence type="ECO:0008006" key="4">
    <source>
        <dbReference type="Google" id="ProtNLM"/>
    </source>
</evidence>
<name>A0A6A6ZKX2_9PLEO</name>
<evidence type="ECO:0000256" key="1">
    <source>
        <dbReference type="SAM" id="SignalP"/>
    </source>
</evidence>